<keyword evidence="5 6" id="KW-0472">Membrane</keyword>
<sequence length="357" mass="39802">MILKELTSNLAILITCLFIYSQLTNDSSLRTSSSLRKKVITGALAGVLSNILMQYSMHFDQTIIDLRHIPLVLVTYYGGGIPSLVALLFIIIGRFFISFGESSLLAIIFIVLIALAALGARKLNRGRRVKIFLSLTASNILFTMLILYLISDTGILLPMIPSYWTISYIAGFSSFYVIEYARENQRMMIQFKAESSTDALTGLNNVRKFDQIFNSVSEEARKKDERLSFLFIDIDHFKSINDTYGHKEGDEVLIELGNLLKNAVRSFDIVSRNGGEEFTVILLDCPTDRAVQIGERIRESVENHSFLLTTGETISVTVSVGVACYGETTKSPEALLNDADEALYEAKRTGRNKVCVA</sequence>
<dbReference type="PANTHER" id="PTHR45138">
    <property type="entry name" value="REGULATORY COMPONENTS OF SENSORY TRANSDUCTION SYSTEM"/>
    <property type="match status" value="1"/>
</dbReference>
<keyword evidence="9" id="KW-1185">Reference proteome</keyword>
<evidence type="ECO:0000256" key="3">
    <source>
        <dbReference type="ARBA" id="ARBA00022692"/>
    </source>
</evidence>
<feature type="transmembrane region" description="Helical" evidence="6">
    <location>
        <begin position="162"/>
        <end position="181"/>
    </location>
</feature>
<feature type="transmembrane region" description="Helical" evidence="6">
    <location>
        <begin position="69"/>
        <end position="97"/>
    </location>
</feature>
<keyword evidence="3 6" id="KW-0812">Transmembrane</keyword>
<dbReference type="NCBIfam" id="TIGR00254">
    <property type="entry name" value="GGDEF"/>
    <property type="match status" value="1"/>
</dbReference>
<feature type="transmembrane region" description="Helical" evidence="6">
    <location>
        <begin position="132"/>
        <end position="150"/>
    </location>
</feature>
<feature type="transmembrane region" description="Helical" evidence="6">
    <location>
        <begin position="103"/>
        <end position="120"/>
    </location>
</feature>
<dbReference type="SMART" id="SM00267">
    <property type="entry name" value="GGDEF"/>
    <property type="match status" value="1"/>
</dbReference>
<evidence type="ECO:0000256" key="2">
    <source>
        <dbReference type="ARBA" id="ARBA00022475"/>
    </source>
</evidence>
<proteinExistence type="predicted"/>
<evidence type="ECO:0000313" key="8">
    <source>
        <dbReference type="EMBL" id="SIS75027.1"/>
    </source>
</evidence>
<keyword evidence="4 6" id="KW-1133">Transmembrane helix</keyword>
<dbReference type="PANTHER" id="PTHR45138:SF9">
    <property type="entry name" value="DIGUANYLATE CYCLASE DGCM-RELATED"/>
    <property type="match status" value="1"/>
</dbReference>
<reference evidence="8 9" key="1">
    <citation type="submission" date="2017-01" db="EMBL/GenBank/DDBJ databases">
        <authorList>
            <person name="Varghese N."/>
            <person name="Submissions S."/>
        </authorList>
    </citation>
    <scope>NUCLEOTIDE SEQUENCE [LARGE SCALE GENOMIC DNA]</scope>
    <source>
        <strain evidence="8 9">DSM 22782</strain>
    </source>
</reference>
<organism evidence="8 9">
    <name type="scientific">Salimicrobium salexigens</name>
    <dbReference type="NCBI Taxonomy" id="908941"/>
    <lineage>
        <taxon>Bacteria</taxon>
        <taxon>Bacillati</taxon>
        <taxon>Bacillota</taxon>
        <taxon>Bacilli</taxon>
        <taxon>Bacillales</taxon>
        <taxon>Bacillaceae</taxon>
        <taxon>Salimicrobium</taxon>
    </lineage>
</organism>
<dbReference type="Pfam" id="PF07694">
    <property type="entry name" value="5TM-5TMR_LYT"/>
    <property type="match status" value="1"/>
</dbReference>
<evidence type="ECO:0000259" key="7">
    <source>
        <dbReference type="PROSITE" id="PS50887"/>
    </source>
</evidence>
<dbReference type="EMBL" id="FTOK01000005">
    <property type="protein sequence ID" value="SIS75027.1"/>
    <property type="molecule type" value="Genomic_DNA"/>
</dbReference>
<accession>A0ABY1KTF7</accession>
<comment type="caution">
    <text evidence="8">The sequence shown here is derived from an EMBL/GenBank/DDBJ whole genome shotgun (WGS) entry which is preliminary data.</text>
</comment>
<dbReference type="InterPro" id="IPR029787">
    <property type="entry name" value="Nucleotide_cyclase"/>
</dbReference>
<name>A0ABY1KTF7_9BACI</name>
<gene>
    <name evidence="8" type="ORF">SAMN05421758_10522</name>
</gene>
<dbReference type="InterPro" id="IPR043128">
    <property type="entry name" value="Rev_trsase/Diguanyl_cyclase"/>
</dbReference>
<dbReference type="PROSITE" id="PS50887">
    <property type="entry name" value="GGDEF"/>
    <property type="match status" value="1"/>
</dbReference>
<dbReference type="Pfam" id="PF00990">
    <property type="entry name" value="GGDEF"/>
    <property type="match status" value="1"/>
</dbReference>
<evidence type="ECO:0000256" key="1">
    <source>
        <dbReference type="ARBA" id="ARBA00004651"/>
    </source>
</evidence>
<comment type="subcellular location">
    <subcellularLocation>
        <location evidence="1">Cell membrane</location>
        <topology evidence="1">Multi-pass membrane protein</topology>
    </subcellularLocation>
</comment>
<dbReference type="SUPFAM" id="SSF55073">
    <property type="entry name" value="Nucleotide cyclase"/>
    <property type="match status" value="1"/>
</dbReference>
<evidence type="ECO:0000256" key="6">
    <source>
        <dbReference type="SAM" id="Phobius"/>
    </source>
</evidence>
<dbReference type="InterPro" id="IPR050469">
    <property type="entry name" value="Diguanylate_Cyclase"/>
</dbReference>
<dbReference type="InterPro" id="IPR000160">
    <property type="entry name" value="GGDEF_dom"/>
</dbReference>
<dbReference type="CDD" id="cd01949">
    <property type="entry name" value="GGDEF"/>
    <property type="match status" value="1"/>
</dbReference>
<dbReference type="InterPro" id="IPR011620">
    <property type="entry name" value="Sig_transdc_His_kinase_LytS_TM"/>
</dbReference>
<evidence type="ECO:0000256" key="4">
    <source>
        <dbReference type="ARBA" id="ARBA00022989"/>
    </source>
</evidence>
<feature type="transmembrane region" description="Helical" evidence="6">
    <location>
        <begin position="39"/>
        <end position="57"/>
    </location>
</feature>
<dbReference type="Gene3D" id="3.30.70.270">
    <property type="match status" value="1"/>
</dbReference>
<evidence type="ECO:0000256" key="5">
    <source>
        <dbReference type="ARBA" id="ARBA00023136"/>
    </source>
</evidence>
<dbReference type="Proteomes" id="UP000199777">
    <property type="component" value="Unassembled WGS sequence"/>
</dbReference>
<protein>
    <submittedName>
        <fullName evidence="8">Diguanylate cyclase</fullName>
    </submittedName>
</protein>
<dbReference type="RefSeq" id="WP_076571142.1">
    <property type="nucleotide sequence ID" value="NZ_FTOK01000005.1"/>
</dbReference>
<feature type="domain" description="GGDEF" evidence="7">
    <location>
        <begin position="225"/>
        <end position="357"/>
    </location>
</feature>
<keyword evidence="2" id="KW-1003">Cell membrane</keyword>
<evidence type="ECO:0000313" key="9">
    <source>
        <dbReference type="Proteomes" id="UP000199777"/>
    </source>
</evidence>